<dbReference type="SUPFAM" id="SSF54695">
    <property type="entry name" value="POZ domain"/>
    <property type="match status" value="1"/>
</dbReference>
<evidence type="ECO:0000256" key="3">
    <source>
        <dbReference type="ARBA" id="ARBA00022441"/>
    </source>
</evidence>
<dbReference type="Gene3D" id="1.25.40.420">
    <property type="match status" value="1"/>
</dbReference>
<reference evidence="9" key="2">
    <citation type="submission" date="2021-08" db="EMBL/GenBank/DDBJ databases">
        <authorList>
            <person name="Eriksson T."/>
        </authorList>
    </citation>
    <scope>NUCLEOTIDE SEQUENCE</scope>
    <source>
        <strain evidence="9">Stoneville</strain>
        <tissue evidence="9">Whole head</tissue>
    </source>
</reference>
<dbReference type="Proteomes" id="UP000719412">
    <property type="component" value="Unassembled WGS sequence"/>
</dbReference>
<evidence type="ECO:0000256" key="7">
    <source>
        <dbReference type="ARBA" id="ARBA00043912"/>
    </source>
</evidence>
<name>A0A8J6LH55_TENMO</name>
<dbReference type="AlphaFoldDB" id="A0A8J6LH55"/>
<evidence type="ECO:0000256" key="2">
    <source>
        <dbReference type="ARBA" id="ARBA00013699"/>
    </source>
</evidence>
<keyword evidence="3" id="KW-0880">Kelch repeat</keyword>
<evidence type="ECO:0000256" key="5">
    <source>
        <dbReference type="ARBA" id="ARBA00022786"/>
    </source>
</evidence>
<dbReference type="SMART" id="SM00875">
    <property type="entry name" value="BACK"/>
    <property type="match status" value="1"/>
</dbReference>
<dbReference type="EMBL" id="JABDTM020025542">
    <property type="protein sequence ID" value="KAH0813156.1"/>
    <property type="molecule type" value="Genomic_DNA"/>
</dbReference>
<feature type="domain" description="BTB" evidence="8">
    <location>
        <begin position="117"/>
        <end position="169"/>
    </location>
</feature>
<dbReference type="InterPro" id="IPR011705">
    <property type="entry name" value="BACK"/>
</dbReference>
<reference evidence="9" key="1">
    <citation type="journal article" date="2020" name="J Insects Food Feed">
        <title>The yellow mealworm (Tenebrio molitor) genome: a resource for the emerging insects as food and feed industry.</title>
        <authorList>
            <person name="Eriksson T."/>
            <person name="Andere A."/>
            <person name="Kelstrup H."/>
            <person name="Emery V."/>
            <person name="Picard C."/>
        </authorList>
    </citation>
    <scope>NUCLEOTIDE SEQUENCE</scope>
    <source>
        <strain evidence="9">Stoneville</strain>
        <tissue evidence="9">Whole head</tissue>
    </source>
</reference>
<keyword evidence="10" id="KW-1185">Reference proteome</keyword>
<dbReference type="Pfam" id="PF00651">
    <property type="entry name" value="BTB"/>
    <property type="match status" value="1"/>
</dbReference>
<gene>
    <name evidence="9" type="ORF">GEV33_009635</name>
</gene>
<comment type="pathway">
    <text evidence="1">Protein modification; protein ubiquitination.</text>
</comment>
<evidence type="ECO:0000256" key="1">
    <source>
        <dbReference type="ARBA" id="ARBA00004906"/>
    </source>
</evidence>
<evidence type="ECO:0000256" key="6">
    <source>
        <dbReference type="ARBA" id="ARBA00023203"/>
    </source>
</evidence>
<proteinExistence type="predicted"/>
<dbReference type="GO" id="GO:0016567">
    <property type="term" value="P:protein ubiquitination"/>
    <property type="evidence" value="ECO:0007669"/>
    <property type="project" value="UniProtKB-UniPathway"/>
</dbReference>
<dbReference type="InterPro" id="IPR015915">
    <property type="entry name" value="Kelch-typ_b-propeller"/>
</dbReference>
<dbReference type="Pfam" id="PF24681">
    <property type="entry name" value="Kelch_KLHDC2_KLHL20_DRC7"/>
    <property type="match status" value="1"/>
</dbReference>
<accession>A0A8J6LH55</accession>
<dbReference type="PIRSF" id="PIRSF037037">
    <property type="entry name" value="Kelch-like_protein_gigaxonin"/>
    <property type="match status" value="1"/>
</dbReference>
<evidence type="ECO:0000313" key="9">
    <source>
        <dbReference type="EMBL" id="KAH0813156.1"/>
    </source>
</evidence>
<dbReference type="InterPro" id="IPR006652">
    <property type="entry name" value="Kelch_1"/>
</dbReference>
<dbReference type="PANTHER" id="PTHR24412">
    <property type="entry name" value="KELCH PROTEIN"/>
    <property type="match status" value="1"/>
</dbReference>
<sequence length="643" mass="71529">MRVRKRREWGAIGSEDGKEMDERIRKRRERIENERNDQILIAQDHNDVEYMTRKIIEEYRIWGLEVNIDKTRYMCIGGTQQDLTLNTGQIIRRCEEYKYLGINITRDGTIDKTIKERLVLSAASEYFAAMFTGNLRESGESEITLGDVNGDVLQAVVNYCYTGAIDIREDNVETLLATACLMQLHEVVEACSRFLAHQLHPSNCLGIAVFAEHQACTSLLQEANAYTSQNFMQVIKNQEFLQLSVEQMINLLSNDDLNVSSEEHIFHAAMSWIQHDMANRKAMIGRLLAYVKLPLLSPEFLTDQVEPMVNADPDCQKLIMEALKWHLLPDRHLQMASSRTRPRKATLGRLLVVGGMDKNKGATTIESYDPRCDAWTVAHHMSGRRLQFGIALLGDKLLVVGGRDGLKTLNTMECLDMGTGSWTQLSPMNTHRHGLGVAVLGGTLYAVGGHDGWSYLNNVERWDPVVRSWSYVTPMQSQRCSAGVAVLKGKLYAVGGRDGASCLRTVECYDPHTNKWTMCAPLARRRGGVGVAVANGFLYALGGQDAPANNPAASRFDCVERYDPSTDTWTVIASLSSKRDAVAACLFGDRLVAVGGYDGSHYLRTVEQYDPNSNEWTALAPLITGRAGACVITVANAHVQSGD</sequence>
<dbReference type="InterPro" id="IPR011333">
    <property type="entry name" value="SKP1/BTB/POZ_sf"/>
</dbReference>
<dbReference type="PANTHER" id="PTHR24412:SF450">
    <property type="entry name" value="KELCH-LIKE PROTEIN DIABLO"/>
    <property type="match status" value="1"/>
</dbReference>
<keyword evidence="5" id="KW-0833">Ubl conjugation pathway</keyword>
<dbReference type="SUPFAM" id="SSF117281">
    <property type="entry name" value="Kelch motif"/>
    <property type="match status" value="2"/>
</dbReference>
<keyword evidence="4" id="KW-0677">Repeat</keyword>
<dbReference type="Gene3D" id="2.120.10.80">
    <property type="entry name" value="Kelch-type beta propeller"/>
    <property type="match status" value="2"/>
</dbReference>
<dbReference type="UniPathway" id="UPA00143"/>
<dbReference type="Pfam" id="PF01344">
    <property type="entry name" value="Kelch_1"/>
    <property type="match status" value="2"/>
</dbReference>
<dbReference type="CDD" id="cd18444">
    <property type="entry name" value="BACK_KLHL1_like"/>
    <property type="match status" value="1"/>
</dbReference>
<evidence type="ECO:0000256" key="4">
    <source>
        <dbReference type="ARBA" id="ARBA00022737"/>
    </source>
</evidence>
<keyword evidence="6" id="KW-0009">Actin-binding</keyword>
<dbReference type="InterPro" id="IPR000210">
    <property type="entry name" value="BTB/POZ_dom"/>
</dbReference>
<evidence type="ECO:0000259" key="8">
    <source>
        <dbReference type="PROSITE" id="PS50097"/>
    </source>
</evidence>
<dbReference type="GO" id="GO:0003779">
    <property type="term" value="F:actin binding"/>
    <property type="evidence" value="ECO:0007669"/>
    <property type="project" value="UniProtKB-KW"/>
</dbReference>
<comment type="function">
    <text evidence="7">Probable substrate-specific adapter of an E3 ubiquitin-protein ligase complex which mediates the ubiquitination and subsequent proteasomal degradation of target proteins. May have a role in synapse differentiation and growth.</text>
</comment>
<evidence type="ECO:0000313" key="10">
    <source>
        <dbReference type="Proteomes" id="UP000719412"/>
    </source>
</evidence>
<organism evidence="9 10">
    <name type="scientific">Tenebrio molitor</name>
    <name type="common">Yellow mealworm beetle</name>
    <dbReference type="NCBI Taxonomy" id="7067"/>
    <lineage>
        <taxon>Eukaryota</taxon>
        <taxon>Metazoa</taxon>
        <taxon>Ecdysozoa</taxon>
        <taxon>Arthropoda</taxon>
        <taxon>Hexapoda</taxon>
        <taxon>Insecta</taxon>
        <taxon>Pterygota</taxon>
        <taxon>Neoptera</taxon>
        <taxon>Endopterygota</taxon>
        <taxon>Coleoptera</taxon>
        <taxon>Polyphaga</taxon>
        <taxon>Cucujiformia</taxon>
        <taxon>Tenebrionidae</taxon>
        <taxon>Tenebrio</taxon>
    </lineage>
</organism>
<dbReference type="SMART" id="SM00612">
    <property type="entry name" value="Kelch"/>
    <property type="match status" value="6"/>
</dbReference>
<protein>
    <recommendedName>
        <fullName evidence="2">Kelch-like protein diablo</fullName>
    </recommendedName>
</protein>
<dbReference type="InterPro" id="IPR017096">
    <property type="entry name" value="BTB-kelch_protein"/>
</dbReference>
<dbReference type="Gene3D" id="3.30.710.10">
    <property type="entry name" value="Potassium Channel Kv1.1, Chain A"/>
    <property type="match status" value="1"/>
</dbReference>
<dbReference type="SMART" id="SM00225">
    <property type="entry name" value="BTB"/>
    <property type="match status" value="1"/>
</dbReference>
<dbReference type="PROSITE" id="PS50097">
    <property type="entry name" value="BTB"/>
    <property type="match status" value="1"/>
</dbReference>
<dbReference type="FunFam" id="1.25.40.420:FF:000001">
    <property type="entry name" value="Kelch-like family member 12"/>
    <property type="match status" value="1"/>
</dbReference>
<comment type="caution">
    <text evidence="9">The sequence shown here is derived from an EMBL/GenBank/DDBJ whole genome shotgun (WGS) entry which is preliminary data.</text>
</comment>
<dbReference type="Pfam" id="PF07707">
    <property type="entry name" value="BACK"/>
    <property type="match status" value="1"/>
</dbReference>